<dbReference type="EMBL" id="LXWW01000276">
    <property type="protein sequence ID" value="OAO14227.1"/>
    <property type="molecule type" value="Genomic_DNA"/>
</dbReference>
<reference evidence="1 2" key="1">
    <citation type="submission" date="2016-05" db="EMBL/GenBank/DDBJ databases">
        <title>Nuclear genome of Blastocystis sp. subtype 1 NandII.</title>
        <authorList>
            <person name="Gentekaki E."/>
            <person name="Curtis B."/>
            <person name="Stairs C."/>
            <person name="Eme L."/>
            <person name="Herman E."/>
            <person name="Klimes V."/>
            <person name="Arias M.C."/>
            <person name="Elias M."/>
            <person name="Hilliou F."/>
            <person name="Klute M."/>
            <person name="Malik S.-B."/>
            <person name="Pightling A."/>
            <person name="Rachubinski R."/>
            <person name="Salas D."/>
            <person name="Schlacht A."/>
            <person name="Suga H."/>
            <person name="Archibald J."/>
            <person name="Ball S.G."/>
            <person name="Clark G."/>
            <person name="Dacks J."/>
            <person name="Van Der Giezen M."/>
            <person name="Tsaousis A."/>
            <person name="Roger A."/>
        </authorList>
    </citation>
    <scope>NUCLEOTIDE SEQUENCE [LARGE SCALE GENOMIC DNA]</scope>
    <source>
        <strain evidence="2">ATCC 50177 / NandII</strain>
    </source>
</reference>
<proteinExistence type="predicted"/>
<evidence type="ECO:0000313" key="2">
    <source>
        <dbReference type="Proteomes" id="UP000078348"/>
    </source>
</evidence>
<sequence length="120" mass="12966">MLPEATLPSCLPQFCMRGAKEGIGYDCEGLQSGGVMAVALFVCHWSIVGLSLVYHWSVTGLLESWLLSCHWSVTGLSLVCHWSVTGLSLSCHWSVTILSLVCHYPVTGLSVRVMAVGQGR</sequence>
<keyword evidence="2" id="KW-1185">Reference proteome</keyword>
<gene>
    <name evidence="1" type="ORF">AV274_4075</name>
</gene>
<comment type="caution">
    <text evidence="1">The sequence shown here is derived from an EMBL/GenBank/DDBJ whole genome shotgun (WGS) entry which is preliminary data.</text>
</comment>
<evidence type="ECO:0000313" key="1">
    <source>
        <dbReference type="EMBL" id="OAO14227.1"/>
    </source>
</evidence>
<dbReference type="OrthoDB" id="10617123at2759"/>
<dbReference type="AlphaFoldDB" id="A0A196SDL5"/>
<organism evidence="1 2">
    <name type="scientific">Blastocystis sp. subtype 1 (strain ATCC 50177 / NandII)</name>
    <dbReference type="NCBI Taxonomy" id="478820"/>
    <lineage>
        <taxon>Eukaryota</taxon>
        <taxon>Sar</taxon>
        <taxon>Stramenopiles</taxon>
        <taxon>Bigyra</taxon>
        <taxon>Opalozoa</taxon>
        <taxon>Opalinata</taxon>
        <taxon>Blastocystidae</taxon>
        <taxon>Blastocystis</taxon>
    </lineage>
</organism>
<dbReference type="Proteomes" id="UP000078348">
    <property type="component" value="Unassembled WGS sequence"/>
</dbReference>
<accession>A0A196SDL5</accession>
<name>A0A196SDL5_BLAHN</name>
<protein>
    <submittedName>
        <fullName evidence="1">Uncharacterized protein</fullName>
    </submittedName>
</protein>